<evidence type="ECO:0000256" key="3">
    <source>
        <dbReference type="ARBA" id="ARBA00022801"/>
    </source>
</evidence>
<reference evidence="6 7" key="2">
    <citation type="submission" date="2018-03" db="EMBL/GenBank/DDBJ databases">
        <authorList>
            <person name="Keele B.F."/>
        </authorList>
    </citation>
    <scope>NUCLEOTIDE SEQUENCE [LARGE SCALE GENOMIC DNA]</scope>
    <source>
        <strain evidence="6 7">D13</strain>
    </source>
</reference>
<dbReference type="CDD" id="cd00146">
    <property type="entry name" value="PKD"/>
    <property type="match status" value="1"/>
</dbReference>
<dbReference type="InterPro" id="IPR013783">
    <property type="entry name" value="Ig-like_fold"/>
</dbReference>
<dbReference type="OrthoDB" id="6847547at2"/>
<dbReference type="AlphaFoldDB" id="A0A2P1PYC5"/>
<dbReference type="PROSITE" id="PS51829">
    <property type="entry name" value="P_HOMO_B"/>
    <property type="match status" value="1"/>
</dbReference>
<dbReference type="Pfam" id="PF04151">
    <property type="entry name" value="PPC"/>
    <property type="match status" value="1"/>
</dbReference>
<dbReference type="Gene3D" id="2.60.120.260">
    <property type="entry name" value="Galactose-binding domain-like"/>
    <property type="match status" value="1"/>
</dbReference>
<dbReference type="InterPro" id="IPR008979">
    <property type="entry name" value="Galactose-bd-like_sf"/>
</dbReference>
<dbReference type="Proteomes" id="UP000241074">
    <property type="component" value="Chromosome"/>
</dbReference>
<dbReference type="InterPro" id="IPR000601">
    <property type="entry name" value="PKD_dom"/>
</dbReference>
<evidence type="ECO:0008006" key="8">
    <source>
        <dbReference type="Google" id="ProtNLM"/>
    </source>
</evidence>
<evidence type="ECO:0000256" key="2">
    <source>
        <dbReference type="ARBA" id="ARBA00022670"/>
    </source>
</evidence>
<dbReference type="GO" id="GO:0006508">
    <property type="term" value="P:proteolysis"/>
    <property type="evidence" value="ECO:0007669"/>
    <property type="project" value="UniProtKB-KW"/>
</dbReference>
<dbReference type="InterPro" id="IPR002884">
    <property type="entry name" value="P_dom"/>
</dbReference>
<keyword evidence="2" id="KW-0645">Protease</keyword>
<dbReference type="PANTHER" id="PTHR36234:SF5">
    <property type="entry name" value="LYSYL ENDOPEPTIDASE"/>
    <property type="match status" value="1"/>
</dbReference>
<dbReference type="PROSITE" id="PS50093">
    <property type="entry name" value="PKD"/>
    <property type="match status" value="1"/>
</dbReference>
<dbReference type="InterPro" id="IPR043504">
    <property type="entry name" value="Peptidase_S1_PA_chymotrypsin"/>
</dbReference>
<dbReference type="Gene3D" id="2.60.40.10">
    <property type="entry name" value="Immunoglobulins"/>
    <property type="match status" value="1"/>
</dbReference>
<dbReference type="EMBL" id="CP027860">
    <property type="protein sequence ID" value="AVP99857.1"/>
    <property type="molecule type" value="Genomic_DNA"/>
</dbReference>
<dbReference type="Pfam" id="PF01483">
    <property type="entry name" value="P_proprotein"/>
    <property type="match status" value="1"/>
</dbReference>
<feature type="domain" description="PKD" evidence="4">
    <location>
        <begin position="449"/>
        <end position="534"/>
    </location>
</feature>
<evidence type="ECO:0000313" key="7">
    <source>
        <dbReference type="Proteomes" id="UP000241074"/>
    </source>
</evidence>
<dbReference type="SMART" id="SM00089">
    <property type="entry name" value="PKD"/>
    <property type="match status" value="1"/>
</dbReference>
<keyword evidence="7" id="KW-1185">Reference proteome</keyword>
<reference evidence="6 7" key="1">
    <citation type="submission" date="2018-03" db="EMBL/GenBank/DDBJ databases">
        <title>Ahniella affigens gen. nov., sp. nov., a gammaproteobacterium isolated from sandy soil near a stream.</title>
        <authorList>
            <person name="Ko Y."/>
            <person name="Kim J.-H."/>
        </authorList>
    </citation>
    <scope>NUCLEOTIDE SEQUENCE [LARGE SCALE GENOMIC DNA]</scope>
    <source>
        <strain evidence="6 7">D13</strain>
    </source>
</reference>
<dbReference type="InterPro" id="IPR009003">
    <property type="entry name" value="Peptidase_S1_PA"/>
</dbReference>
<dbReference type="GO" id="GO:0004252">
    <property type="term" value="F:serine-type endopeptidase activity"/>
    <property type="evidence" value="ECO:0007669"/>
    <property type="project" value="InterPro"/>
</dbReference>
<comment type="cofactor">
    <cofactor evidence="1">
        <name>Ca(2+)</name>
        <dbReference type="ChEBI" id="CHEBI:29108"/>
    </cofactor>
</comment>
<dbReference type="PANTHER" id="PTHR36234">
    <property type="entry name" value="LYSYL ENDOPEPTIDASE"/>
    <property type="match status" value="1"/>
</dbReference>
<dbReference type="Pfam" id="PF13365">
    <property type="entry name" value="Trypsin_2"/>
    <property type="match status" value="1"/>
</dbReference>
<dbReference type="Gene3D" id="2.40.10.10">
    <property type="entry name" value="Trypsin-like serine proteases"/>
    <property type="match status" value="2"/>
</dbReference>
<gene>
    <name evidence="6" type="ORF">C7S18_22950</name>
</gene>
<dbReference type="SUPFAM" id="SSF49299">
    <property type="entry name" value="PKD domain"/>
    <property type="match status" value="1"/>
</dbReference>
<dbReference type="Gene3D" id="2.60.120.380">
    <property type="match status" value="1"/>
</dbReference>
<proteinExistence type="predicted"/>
<dbReference type="InterPro" id="IPR035986">
    <property type="entry name" value="PKD_dom_sf"/>
</dbReference>
<organism evidence="6 7">
    <name type="scientific">Ahniella affigens</name>
    <dbReference type="NCBI Taxonomy" id="2021234"/>
    <lineage>
        <taxon>Bacteria</taxon>
        <taxon>Pseudomonadati</taxon>
        <taxon>Pseudomonadota</taxon>
        <taxon>Gammaproteobacteria</taxon>
        <taxon>Lysobacterales</taxon>
        <taxon>Rhodanobacteraceae</taxon>
        <taxon>Ahniella</taxon>
    </lineage>
</organism>
<name>A0A2P1PYC5_9GAMM</name>
<dbReference type="SUPFAM" id="SSF49785">
    <property type="entry name" value="Galactose-binding domain-like"/>
    <property type="match status" value="1"/>
</dbReference>
<accession>A0A2P1PYC5</accession>
<dbReference type="Pfam" id="PF18911">
    <property type="entry name" value="PKD_4"/>
    <property type="match status" value="1"/>
</dbReference>
<keyword evidence="3" id="KW-0378">Hydrolase</keyword>
<evidence type="ECO:0000259" key="4">
    <source>
        <dbReference type="PROSITE" id="PS50093"/>
    </source>
</evidence>
<dbReference type="KEGG" id="xba:C7S18_22950"/>
<evidence type="ECO:0000256" key="1">
    <source>
        <dbReference type="ARBA" id="ARBA00001913"/>
    </source>
</evidence>
<feature type="domain" description="P/Homo B" evidence="5">
    <location>
        <begin position="633"/>
        <end position="753"/>
    </location>
</feature>
<dbReference type="SUPFAM" id="SSF50494">
    <property type="entry name" value="Trypsin-like serine proteases"/>
    <property type="match status" value="1"/>
</dbReference>
<protein>
    <recommendedName>
        <fullName evidence="8">PKD domain-containing protein</fullName>
    </recommendedName>
</protein>
<sequence length="753" mass="79018">MTLTQARRAPFDCSNSKTQITIANWERTMSKFLSKAGLALMALGLNGAALAAKDPMGPNRALHEALPKVADLRTVDVTLDQALAKRQGAALGAEIRTLDASFIKVHFDYFNLPSGLSLEVASDDGSEVYRYSNKSRDGHTVDPSLGQDGRFSFSAMSVHGPAANLRIVGKAKEAWTSAHGVRVSRYLEGYPEALIAGLMQDDLLSLGNAPKAICGVDDKRGVACYQSSDATAFDRSRPVARLVLSGGGLCTTWRVGPNNHLFTNNHCFATQSEVAAAEVWFNYQAAACGGTSSATTTKVTGATMLKTDATLDYTLYTVNNFANLASFGYLGLDNRLPVQGEEIFIPQHPGGRLKELGVVSDHRSGGRCIVDTAVQNGTGTNTDAGYKCDTEGGSSGSPVIARSSNKVIALHHLGGCNNSGAHISKIWPQVATYFNNVVPGGDIGGGTPTNQAPTANFTFSSSGLTATFTDSSTDSDGTISSRSWNFGDGTTSTATSPSKTYAAAGTYNVSLTVTDNAGATNTKTSAVTVSSGTALMLTNGVPVNNLAVATAGNSITYVMNVPAHATNLKFVMSGGTGDADMYVRLNAAPTTTTYDCRPYQTGNAETCNIATATPGTYYVMLRAYSAFSGVTLTGSYSISNFQTYSNSTVQNINDNTTINSPITVSGRSGNAPSAATVSVNITHTYQGDLKVDLVAPDGTLYNIHNRTGSGTDNIIKSMTLNLSSELLNGTWNLRVQDAGAGDTGKLNSWSISF</sequence>
<dbReference type="InterPro" id="IPR007280">
    <property type="entry name" value="Peptidase_C_arc/bac"/>
</dbReference>
<evidence type="ECO:0000313" key="6">
    <source>
        <dbReference type="EMBL" id="AVP99857.1"/>
    </source>
</evidence>
<dbReference type="InterPro" id="IPR022409">
    <property type="entry name" value="PKD/Chitinase_dom"/>
</dbReference>
<evidence type="ECO:0000259" key="5">
    <source>
        <dbReference type="PROSITE" id="PS51829"/>
    </source>
</evidence>